<keyword evidence="7 8" id="KW-0503">Monooxygenase</keyword>
<evidence type="ECO:0000256" key="5">
    <source>
        <dbReference type="ARBA" id="ARBA00022857"/>
    </source>
</evidence>
<protein>
    <recommendedName>
        <fullName evidence="8">Flavin-containing monooxygenase</fullName>
        <ecNumber evidence="8">1.-.-.-</ecNumber>
    </recommendedName>
</protein>
<keyword evidence="4 8" id="KW-0274">FAD</keyword>
<keyword evidence="3 8" id="KW-0285">Flavoprotein</keyword>
<dbReference type="Proteomes" id="UP001153709">
    <property type="component" value="Chromosome 1"/>
</dbReference>
<dbReference type="InterPro" id="IPR000960">
    <property type="entry name" value="Flavin_mOase"/>
</dbReference>
<organism evidence="9 10">
    <name type="scientific">Diabrotica balteata</name>
    <name type="common">Banded cucumber beetle</name>
    <dbReference type="NCBI Taxonomy" id="107213"/>
    <lineage>
        <taxon>Eukaryota</taxon>
        <taxon>Metazoa</taxon>
        <taxon>Ecdysozoa</taxon>
        <taxon>Arthropoda</taxon>
        <taxon>Hexapoda</taxon>
        <taxon>Insecta</taxon>
        <taxon>Pterygota</taxon>
        <taxon>Neoptera</taxon>
        <taxon>Endopterygota</taxon>
        <taxon>Coleoptera</taxon>
        <taxon>Polyphaga</taxon>
        <taxon>Cucujiformia</taxon>
        <taxon>Chrysomeloidea</taxon>
        <taxon>Chrysomelidae</taxon>
        <taxon>Galerucinae</taxon>
        <taxon>Diabroticina</taxon>
        <taxon>Diabroticites</taxon>
        <taxon>Diabrotica</taxon>
    </lineage>
</organism>
<gene>
    <name evidence="9" type="ORF">DIABBA_LOCUS602</name>
</gene>
<dbReference type="InterPro" id="IPR050346">
    <property type="entry name" value="FMO-like"/>
</dbReference>
<evidence type="ECO:0000313" key="9">
    <source>
        <dbReference type="EMBL" id="CAG9826491.1"/>
    </source>
</evidence>
<dbReference type="InterPro" id="IPR036188">
    <property type="entry name" value="FAD/NAD-bd_sf"/>
</dbReference>
<dbReference type="SUPFAM" id="SSF51905">
    <property type="entry name" value="FAD/NAD(P)-binding domain"/>
    <property type="match status" value="2"/>
</dbReference>
<dbReference type="EMBL" id="OU898276">
    <property type="protein sequence ID" value="CAG9826491.1"/>
    <property type="molecule type" value="Genomic_DNA"/>
</dbReference>
<dbReference type="GO" id="GO:0004499">
    <property type="term" value="F:N,N-dimethylaniline monooxygenase activity"/>
    <property type="evidence" value="ECO:0007669"/>
    <property type="project" value="InterPro"/>
</dbReference>
<dbReference type="Gene3D" id="3.50.50.60">
    <property type="entry name" value="FAD/NAD(P)-binding domain"/>
    <property type="match status" value="2"/>
</dbReference>
<dbReference type="EC" id="1.-.-.-" evidence="8"/>
<dbReference type="FunFam" id="3.50.50.60:FF:000138">
    <property type="entry name" value="Flavin-containing monooxygenase"/>
    <property type="match status" value="1"/>
</dbReference>
<evidence type="ECO:0000256" key="4">
    <source>
        <dbReference type="ARBA" id="ARBA00022827"/>
    </source>
</evidence>
<dbReference type="AlphaFoldDB" id="A0A9N9SNY9"/>
<evidence type="ECO:0000256" key="1">
    <source>
        <dbReference type="ARBA" id="ARBA00001974"/>
    </source>
</evidence>
<evidence type="ECO:0000256" key="3">
    <source>
        <dbReference type="ARBA" id="ARBA00022630"/>
    </source>
</evidence>
<dbReference type="InterPro" id="IPR020946">
    <property type="entry name" value="Flavin_mOase-like"/>
</dbReference>
<accession>A0A9N9SNY9</accession>
<dbReference type="PRINTS" id="PR00370">
    <property type="entry name" value="FMOXYGENASE"/>
</dbReference>
<evidence type="ECO:0000256" key="8">
    <source>
        <dbReference type="RuleBase" id="RU361177"/>
    </source>
</evidence>
<keyword evidence="10" id="KW-1185">Reference proteome</keyword>
<evidence type="ECO:0000256" key="7">
    <source>
        <dbReference type="ARBA" id="ARBA00023033"/>
    </source>
</evidence>
<keyword evidence="6 8" id="KW-0560">Oxidoreductase</keyword>
<dbReference type="PIRSF" id="PIRSF000332">
    <property type="entry name" value="FMO"/>
    <property type="match status" value="1"/>
</dbReference>
<dbReference type="GO" id="GO:0050661">
    <property type="term" value="F:NADP binding"/>
    <property type="evidence" value="ECO:0007669"/>
    <property type="project" value="InterPro"/>
</dbReference>
<dbReference type="OrthoDB" id="66881at2759"/>
<evidence type="ECO:0000256" key="6">
    <source>
        <dbReference type="ARBA" id="ARBA00023002"/>
    </source>
</evidence>
<comment type="cofactor">
    <cofactor evidence="1 8">
        <name>FAD</name>
        <dbReference type="ChEBI" id="CHEBI:57692"/>
    </cofactor>
</comment>
<dbReference type="GO" id="GO:0050660">
    <property type="term" value="F:flavin adenine dinucleotide binding"/>
    <property type="evidence" value="ECO:0007669"/>
    <property type="project" value="InterPro"/>
</dbReference>
<name>A0A9N9SNY9_DIABA</name>
<dbReference type="Pfam" id="PF00743">
    <property type="entry name" value="FMO-like"/>
    <property type="match status" value="2"/>
</dbReference>
<sequence>MRVAVIGAGASGVSSAKHIKENGFECDVFEMAEGLGGTWVYTDDVGEDKYGFPVYSAMYKNLRTNLPKQVMGFPDFPVASDKKSYLTQNEVLELLNQYVDHFQLRNLIKFNCMVTDVRPLKEKKWQLTYIHKPSKEYHTLTYDSIMVCNGHYNQPFWPKFEGQEHFSGIIVHSHTFRSAQNFEGKNVLLVGAGPSGLDLTLQVSKYAEKVYFSHHSSKAAKTIFPVNVEHKPDIKRITDDGTIEFVDDSCCCVDAIILCTGYKYSFPFLHESCGITVDDNFIQPLYKHMINLKMPTMCFIGIPFTVCTFHMFDLQARYFCKFLNGSLSLPSAEEMREDTNKDMQRRWAKGIQKKQAHCMGEYQQEYYDDLASVADTKPINPVLVKLRDYSVQQLYDNLIHFRENKYKIIDRETFITVN</sequence>
<dbReference type="PANTHER" id="PTHR23023">
    <property type="entry name" value="DIMETHYLANILINE MONOOXYGENASE"/>
    <property type="match status" value="1"/>
</dbReference>
<evidence type="ECO:0000313" key="10">
    <source>
        <dbReference type="Proteomes" id="UP001153709"/>
    </source>
</evidence>
<proteinExistence type="inferred from homology"/>
<reference evidence="9" key="1">
    <citation type="submission" date="2022-01" db="EMBL/GenBank/DDBJ databases">
        <authorList>
            <person name="King R."/>
        </authorList>
    </citation>
    <scope>NUCLEOTIDE SEQUENCE</scope>
</reference>
<comment type="similarity">
    <text evidence="2 8">Belongs to the FMO family.</text>
</comment>
<keyword evidence="5" id="KW-0521">NADP</keyword>
<evidence type="ECO:0000256" key="2">
    <source>
        <dbReference type="ARBA" id="ARBA00009183"/>
    </source>
</evidence>